<protein>
    <submittedName>
        <fullName evidence="7">MFS transporter</fullName>
    </submittedName>
</protein>
<dbReference type="InterPro" id="IPR011701">
    <property type="entry name" value="MFS"/>
</dbReference>
<keyword evidence="3 6" id="KW-0812">Transmembrane</keyword>
<dbReference type="Gene3D" id="1.20.1250.20">
    <property type="entry name" value="MFS general substrate transporter like domains"/>
    <property type="match status" value="1"/>
</dbReference>
<feature type="transmembrane region" description="Helical" evidence="6">
    <location>
        <begin position="276"/>
        <end position="295"/>
    </location>
</feature>
<organism evidence="7 8">
    <name type="scientific">Paenibacillus marchantiophytorum</name>
    <dbReference type="NCBI Taxonomy" id="1619310"/>
    <lineage>
        <taxon>Bacteria</taxon>
        <taxon>Bacillati</taxon>
        <taxon>Bacillota</taxon>
        <taxon>Bacilli</taxon>
        <taxon>Bacillales</taxon>
        <taxon>Paenibacillaceae</taxon>
        <taxon>Paenibacillus</taxon>
    </lineage>
</organism>
<keyword evidence="5 6" id="KW-0472">Membrane</keyword>
<accession>A0ABQ1EZP4</accession>
<keyword evidence="8" id="KW-1185">Reference proteome</keyword>
<feature type="transmembrane region" description="Helical" evidence="6">
    <location>
        <begin position="94"/>
        <end position="116"/>
    </location>
</feature>
<evidence type="ECO:0000313" key="8">
    <source>
        <dbReference type="Proteomes" id="UP000615455"/>
    </source>
</evidence>
<feature type="transmembrane region" description="Helical" evidence="6">
    <location>
        <begin position="250"/>
        <end position="269"/>
    </location>
</feature>
<evidence type="ECO:0000256" key="5">
    <source>
        <dbReference type="ARBA" id="ARBA00023136"/>
    </source>
</evidence>
<evidence type="ECO:0000256" key="4">
    <source>
        <dbReference type="ARBA" id="ARBA00022989"/>
    </source>
</evidence>
<feature type="transmembrane region" description="Helical" evidence="6">
    <location>
        <begin position="213"/>
        <end position="238"/>
    </location>
</feature>
<keyword evidence="2" id="KW-1003">Cell membrane</keyword>
<feature type="transmembrane region" description="Helical" evidence="6">
    <location>
        <begin position="34"/>
        <end position="52"/>
    </location>
</feature>
<evidence type="ECO:0000313" key="7">
    <source>
        <dbReference type="EMBL" id="GFZ94880.1"/>
    </source>
</evidence>
<evidence type="ECO:0000256" key="1">
    <source>
        <dbReference type="ARBA" id="ARBA00004651"/>
    </source>
</evidence>
<sequence>MILLLATFTSSIGTGITSITLPWYMIEQRGDKMLGLMMIIVTIVLFVLSPMIGAIVDRFSRKRVLIATQLLCGGMIGCFTLLGVYHASFSTFDLTVISLAGSIYFTLHIPTFFAIVQELFDHSAYKKVNTVFEMLNQIDPIIAGALANFVLMKQDLSFILGLDVLSYLLSAVLIALLPYNPRQQEKRDRLKSAGWLHAMAEGFIYLRLRPRMFLFFFFAHMTFLIVMVGNFLIPVYIIKGLLQPGSFLGYYNAVYATGALVCGFMVIWLMNRIGGFAALVGMMTVFTASLTGTFLLQQPGLFLLCSLLTGFSNAGSKIM</sequence>
<dbReference type="PANTHER" id="PTHR23513:SF11">
    <property type="entry name" value="STAPHYLOFERRIN A TRANSPORTER"/>
    <property type="match status" value="1"/>
</dbReference>
<name>A0ABQ1EZP4_9BACL</name>
<comment type="caution">
    <text evidence="7">The sequence shown here is derived from an EMBL/GenBank/DDBJ whole genome shotgun (WGS) entry which is preliminary data.</text>
</comment>
<evidence type="ECO:0000256" key="6">
    <source>
        <dbReference type="SAM" id="Phobius"/>
    </source>
</evidence>
<reference evidence="8" key="1">
    <citation type="journal article" date="2019" name="Int. J. Syst. Evol. Microbiol.">
        <title>The Global Catalogue of Microorganisms (GCM) 10K type strain sequencing project: providing services to taxonomists for standard genome sequencing and annotation.</title>
        <authorList>
            <consortium name="The Broad Institute Genomics Platform"/>
            <consortium name="The Broad Institute Genome Sequencing Center for Infectious Disease"/>
            <person name="Wu L."/>
            <person name="Ma J."/>
        </authorList>
    </citation>
    <scope>NUCLEOTIDE SEQUENCE [LARGE SCALE GENOMIC DNA]</scope>
    <source>
        <strain evidence="8">CGMCC 1.15043</strain>
    </source>
</reference>
<evidence type="ECO:0000256" key="2">
    <source>
        <dbReference type="ARBA" id="ARBA00022475"/>
    </source>
</evidence>
<keyword evidence="4 6" id="KW-1133">Transmembrane helix</keyword>
<dbReference type="EMBL" id="BMHE01000028">
    <property type="protein sequence ID" value="GFZ94880.1"/>
    <property type="molecule type" value="Genomic_DNA"/>
</dbReference>
<dbReference type="Proteomes" id="UP000615455">
    <property type="component" value="Unassembled WGS sequence"/>
</dbReference>
<feature type="transmembrane region" description="Helical" evidence="6">
    <location>
        <begin position="158"/>
        <end position="179"/>
    </location>
</feature>
<dbReference type="PANTHER" id="PTHR23513">
    <property type="entry name" value="INTEGRAL MEMBRANE EFFLUX PROTEIN-RELATED"/>
    <property type="match status" value="1"/>
</dbReference>
<dbReference type="InterPro" id="IPR036259">
    <property type="entry name" value="MFS_trans_sf"/>
</dbReference>
<feature type="transmembrane region" description="Helical" evidence="6">
    <location>
        <begin position="64"/>
        <end position="88"/>
    </location>
</feature>
<gene>
    <name evidence="7" type="ORF">GCM10008018_46640</name>
</gene>
<dbReference type="SUPFAM" id="SSF103473">
    <property type="entry name" value="MFS general substrate transporter"/>
    <property type="match status" value="1"/>
</dbReference>
<dbReference type="CDD" id="cd06173">
    <property type="entry name" value="MFS_MefA_like"/>
    <property type="match status" value="1"/>
</dbReference>
<proteinExistence type="predicted"/>
<dbReference type="Pfam" id="PF07690">
    <property type="entry name" value="MFS_1"/>
    <property type="match status" value="1"/>
</dbReference>
<comment type="subcellular location">
    <subcellularLocation>
        <location evidence="1">Cell membrane</location>
        <topology evidence="1">Multi-pass membrane protein</topology>
    </subcellularLocation>
</comment>
<evidence type="ECO:0000256" key="3">
    <source>
        <dbReference type="ARBA" id="ARBA00022692"/>
    </source>
</evidence>